<reference evidence="1" key="2">
    <citation type="submission" date="2023-06" db="EMBL/GenBank/DDBJ databases">
        <authorList>
            <person name="Zeman M."/>
            <person name="Kubasova T."/>
            <person name="Jahodarova E."/>
            <person name="Nykrynova M."/>
            <person name="Rychlik I."/>
        </authorList>
    </citation>
    <scope>NUCLEOTIDE SEQUENCE</scope>
    <source>
        <strain evidence="1">105_WCHN</strain>
    </source>
</reference>
<sequence>MKILVNALIILAVVVLAAVIIIRTFHKVKVGGKCAACDYDCELKRLKDKHDHALQ</sequence>
<reference evidence="1" key="1">
    <citation type="submission" date="2023-06" db="EMBL/GenBank/DDBJ databases">
        <title>Identification and characterization of horizontal gene transfer across gut microbiota members of farm animals based on homology search.</title>
        <authorList>
            <person name="Schwarzerova J."/>
            <person name="Nykrynova M."/>
            <person name="Jureckova K."/>
            <person name="Cejkova D."/>
            <person name="Rychlik I."/>
        </authorList>
    </citation>
    <scope>NUCLEOTIDE SEQUENCE</scope>
    <source>
        <strain evidence="1">105_WCHN</strain>
    </source>
</reference>
<evidence type="ECO:0000313" key="2">
    <source>
        <dbReference type="Proteomes" id="UP001529423"/>
    </source>
</evidence>
<dbReference type="RefSeq" id="WP_289560293.1">
    <property type="nucleotide sequence ID" value="NZ_JAUDEO010000027.1"/>
</dbReference>
<evidence type="ECO:0000313" key="1">
    <source>
        <dbReference type="EMBL" id="MDM8334050.1"/>
    </source>
</evidence>
<organism evidence="1 2">
    <name type="scientific">Limosilactobacillus panis</name>
    <dbReference type="NCBI Taxonomy" id="47493"/>
    <lineage>
        <taxon>Bacteria</taxon>
        <taxon>Bacillati</taxon>
        <taxon>Bacillota</taxon>
        <taxon>Bacilli</taxon>
        <taxon>Lactobacillales</taxon>
        <taxon>Lactobacillaceae</taxon>
        <taxon>Limosilactobacillus</taxon>
    </lineage>
</organism>
<gene>
    <name evidence="1" type="ORF">QUW46_05635</name>
</gene>
<accession>A0ABT7VMT1</accession>
<proteinExistence type="predicted"/>
<dbReference type="EMBL" id="JAUDEO010000027">
    <property type="protein sequence ID" value="MDM8334050.1"/>
    <property type="molecule type" value="Genomic_DNA"/>
</dbReference>
<dbReference type="Proteomes" id="UP001529423">
    <property type="component" value="Unassembled WGS sequence"/>
</dbReference>
<protein>
    <submittedName>
        <fullName evidence="1">FeoB-associated Cys-rich membrane protein</fullName>
    </submittedName>
</protein>
<keyword evidence="2" id="KW-1185">Reference proteome</keyword>
<comment type="caution">
    <text evidence="1">The sequence shown here is derived from an EMBL/GenBank/DDBJ whole genome shotgun (WGS) entry which is preliminary data.</text>
</comment>
<name>A0ABT7VMT1_9LACO</name>